<dbReference type="AlphaFoldDB" id="A0A9P9IAR1"/>
<evidence type="ECO:0000256" key="1">
    <source>
        <dbReference type="SAM" id="MobiDB-lite"/>
    </source>
</evidence>
<gene>
    <name evidence="2" type="ORF">EDB81DRAFT_827499</name>
</gene>
<proteinExistence type="predicted"/>
<keyword evidence="3" id="KW-1185">Reference proteome</keyword>
<accession>A0A9P9IAR1</accession>
<dbReference type="Proteomes" id="UP000738349">
    <property type="component" value="Unassembled WGS sequence"/>
</dbReference>
<reference evidence="2" key="1">
    <citation type="journal article" date="2021" name="Nat. Commun.">
        <title>Genetic determinants of endophytism in the Arabidopsis root mycobiome.</title>
        <authorList>
            <person name="Mesny F."/>
            <person name="Miyauchi S."/>
            <person name="Thiergart T."/>
            <person name="Pickel B."/>
            <person name="Atanasova L."/>
            <person name="Karlsson M."/>
            <person name="Huettel B."/>
            <person name="Barry K.W."/>
            <person name="Haridas S."/>
            <person name="Chen C."/>
            <person name="Bauer D."/>
            <person name="Andreopoulos W."/>
            <person name="Pangilinan J."/>
            <person name="LaButti K."/>
            <person name="Riley R."/>
            <person name="Lipzen A."/>
            <person name="Clum A."/>
            <person name="Drula E."/>
            <person name="Henrissat B."/>
            <person name="Kohler A."/>
            <person name="Grigoriev I.V."/>
            <person name="Martin F.M."/>
            <person name="Hacquard S."/>
        </authorList>
    </citation>
    <scope>NUCLEOTIDE SEQUENCE</scope>
    <source>
        <strain evidence="2">MPI-CAGE-AT-0147</strain>
    </source>
</reference>
<name>A0A9P9IAR1_9HYPO</name>
<sequence>MIDCDDNASVSTNAVSQASSSSSSLFTFQADRHSTAISRLGRARSVADQLQDLAHQDSPADLAELHKIFVGKETFVLESSTKRRKKRSKIDAFGIRLTKIDSASNKRGDYWMCSKCDQGGNPFPYLLSNGGTSGTRKHLRRDHCLLLTAGGDGGDDETTSEYSIESEPPRKRQRTLENSFKNKPVGSKAIDEVFRETPLGWIASAHLPFTAVEHPDFINLLRHLNAKLVNELLPQSGDTNKVWMKLEYGAMKEEDN</sequence>
<feature type="region of interest" description="Disordered" evidence="1">
    <location>
        <begin position="150"/>
        <end position="174"/>
    </location>
</feature>
<comment type="caution">
    <text evidence="2">The sequence shown here is derived from an EMBL/GenBank/DDBJ whole genome shotgun (WGS) entry which is preliminary data.</text>
</comment>
<evidence type="ECO:0000313" key="3">
    <source>
        <dbReference type="Proteomes" id="UP000738349"/>
    </source>
</evidence>
<protein>
    <recommendedName>
        <fullName evidence="4">BED-type domain-containing protein</fullName>
    </recommendedName>
</protein>
<evidence type="ECO:0008006" key="4">
    <source>
        <dbReference type="Google" id="ProtNLM"/>
    </source>
</evidence>
<dbReference type="EMBL" id="JAGMUV010000037">
    <property type="protein sequence ID" value="KAH7112715.1"/>
    <property type="molecule type" value="Genomic_DNA"/>
</dbReference>
<organism evidence="2 3">
    <name type="scientific">Dactylonectria macrodidyma</name>
    <dbReference type="NCBI Taxonomy" id="307937"/>
    <lineage>
        <taxon>Eukaryota</taxon>
        <taxon>Fungi</taxon>
        <taxon>Dikarya</taxon>
        <taxon>Ascomycota</taxon>
        <taxon>Pezizomycotina</taxon>
        <taxon>Sordariomycetes</taxon>
        <taxon>Hypocreomycetidae</taxon>
        <taxon>Hypocreales</taxon>
        <taxon>Nectriaceae</taxon>
        <taxon>Dactylonectria</taxon>
    </lineage>
</organism>
<evidence type="ECO:0000313" key="2">
    <source>
        <dbReference type="EMBL" id="KAH7112715.1"/>
    </source>
</evidence>